<organism evidence="3 4">
    <name type="scientific">Paracoccus maritimus</name>
    <dbReference type="NCBI Taxonomy" id="2933292"/>
    <lineage>
        <taxon>Bacteria</taxon>
        <taxon>Pseudomonadati</taxon>
        <taxon>Pseudomonadota</taxon>
        <taxon>Alphaproteobacteria</taxon>
        <taxon>Rhodobacterales</taxon>
        <taxon>Paracoccaceae</taxon>
        <taxon>Paracoccus</taxon>
    </lineage>
</organism>
<dbReference type="Gene3D" id="3.30.9.10">
    <property type="entry name" value="D-Amino Acid Oxidase, subunit A, domain 2"/>
    <property type="match status" value="1"/>
</dbReference>
<dbReference type="InterPro" id="IPR006076">
    <property type="entry name" value="FAD-dep_OxRdtase"/>
</dbReference>
<evidence type="ECO:0000313" key="3">
    <source>
        <dbReference type="EMBL" id="MCT4334012.1"/>
    </source>
</evidence>
<reference evidence="3 4" key="1">
    <citation type="submission" date="2022-04" db="EMBL/GenBank/DDBJ databases">
        <title>Paracoccus sp. YLB-12 draft genome sequence.</title>
        <authorList>
            <person name="Yu L."/>
        </authorList>
    </citation>
    <scope>NUCLEOTIDE SEQUENCE [LARGE SCALE GENOMIC DNA]</scope>
    <source>
        <strain evidence="3 4">YLB-12</strain>
    </source>
</reference>
<proteinExistence type="predicted"/>
<evidence type="ECO:0000256" key="1">
    <source>
        <dbReference type="ARBA" id="ARBA00023002"/>
    </source>
</evidence>
<dbReference type="PANTHER" id="PTHR13847">
    <property type="entry name" value="SARCOSINE DEHYDROGENASE-RELATED"/>
    <property type="match status" value="1"/>
</dbReference>
<dbReference type="Proteomes" id="UP001320702">
    <property type="component" value="Unassembled WGS sequence"/>
</dbReference>
<dbReference type="SUPFAM" id="SSF51905">
    <property type="entry name" value="FAD/NAD(P)-binding domain"/>
    <property type="match status" value="1"/>
</dbReference>
<dbReference type="PANTHER" id="PTHR13847:SF275">
    <property type="entry name" value="GAMMA-GLUTAMYLPUTRESCINE OXIDOREDUCTASE"/>
    <property type="match status" value="1"/>
</dbReference>
<dbReference type="Pfam" id="PF01266">
    <property type="entry name" value="DAO"/>
    <property type="match status" value="1"/>
</dbReference>
<dbReference type="InterPro" id="IPR036188">
    <property type="entry name" value="FAD/NAD-bd_sf"/>
</dbReference>
<comment type="caution">
    <text evidence="3">The sequence shown here is derived from an EMBL/GenBank/DDBJ whole genome shotgun (WGS) entry which is preliminary data.</text>
</comment>
<name>A0ABT2KBW5_9RHOB</name>
<keyword evidence="1" id="KW-0560">Oxidoreductase</keyword>
<keyword evidence="4" id="KW-1185">Reference proteome</keyword>
<sequence>MRAEPTSLWSISAGKRIPAAPLDRDVAVDLAIVGAGFTGCSAALEAARRGASVAVFEASRVAFGGSGRNVGLVNAGLWLPPDQIILQMGEADGTRLIDRLGQAPQLVFDLIERESIACEATRSGTLHLAHSASGLADLRDRFAQGNRIGAPLRLLDAEDTARRVGSGTFHGALLDPRAGTVQPLAYCAGLAHAAQRAGARLHEGSAVSDIARQGDGWHLTVNGRTVRAGAVLVATNAYHSGLARPRTSFSTVNYSQFATAPLPDDLRARILPGGEGCWDTGLVMTSIRTDSAGRLILGGMGDVAGPGGRAHAAWARRKLRVLFPELDGIAFEYQWSGRIAMTSDHVPKVLCFGPRGLAIFGYSGRGIAPGTAFGTAAAAALLDDRPEALPLPVVSDHTERFTTLRSAVFEAGATLIHALPPSRFQGRS</sequence>
<dbReference type="EMBL" id="JANAVZ010000008">
    <property type="protein sequence ID" value="MCT4334012.1"/>
    <property type="molecule type" value="Genomic_DNA"/>
</dbReference>
<protein>
    <submittedName>
        <fullName evidence="3">FAD-binding oxidoreductase</fullName>
    </submittedName>
</protein>
<dbReference type="Gene3D" id="3.50.50.60">
    <property type="entry name" value="FAD/NAD(P)-binding domain"/>
    <property type="match status" value="1"/>
</dbReference>
<feature type="domain" description="FAD dependent oxidoreductase" evidence="2">
    <location>
        <begin position="29"/>
        <end position="379"/>
    </location>
</feature>
<dbReference type="PRINTS" id="PR00411">
    <property type="entry name" value="PNDRDTASEI"/>
</dbReference>
<dbReference type="RefSeq" id="WP_260277931.1">
    <property type="nucleotide sequence ID" value="NZ_JANAVZ010000008.1"/>
</dbReference>
<accession>A0ABT2KBW5</accession>
<evidence type="ECO:0000313" key="4">
    <source>
        <dbReference type="Proteomes" id="UP001320702"/>
    </source>
</evidence>
<evidence type="ECO:0000259" key="2">
    <source>
        <dbReference type="Pfam" id="PF01266"/>
    </source>
</evidence>
<gene>
    <name evidence="3" type="ORF">MU516_14190</name>
</gene>